<organism evidence="1 2">
    <name type="scientific">Macrococcoides bohemicum</name>
    <dbReference type="NCBI Taxonomy" id="1903056"/>
    <lineage>
        <taxon>Bacteria</taxon>
        <taxon>Bacillati</taxon>
        <taxon>Bacillota</taxon>
        <taxon>Bacilli</taxon>
        <taxon>Bacillales</taxon>
        <taxon>Staphylococcaceae</taxon>
        <taxon>Macrococcoides</taxon>
    </lineage>
</organism>
<dbReference type="AlphaFoldDB" id="A0A328A2H6"/>
<protein>
    <submittedName>
        <fullName evidence="1">Uncharacterized protein</fullName>
    </submittedName>
</protein>
<sequence length="118" mass="14183">MNKEVYYYFLKNGEESVIDYIYNQNIIESISYDFYQGKKSGAIIKEVDYTNSNITLWADSEGELRKLIKREKDYWNDFSKQIKKDDDFHYIQFEKLSNQFNINGTIFILNLLDQISYP</sequence>
<name>A0A328A2H6_9STAP</name>
<proteinExistence type="predicted"/>
<dbReference type="Proteomes" id="UP000249579">
    <property type="component" value="Plasmid pZKMB2"/>
</dbReference>
<accession>A0A328A2H6</accession>
<gene>
    <name evidence="1" type="ORF">BHX94_12380</name>
</gene>
<comment type="caution">
    <text evidence="1">The sequence shown here is derived from an EMBL/GenBank/DDBJ whole genome shotgun (WGS) entry which is preliminary data.</text>
</comment>
<evidence type="ECO:0000313" key="2">
    <source>
        <dbReference type="Proteomes" id="UP000249579"/>
    </source>
</evidence>
<dbReference type="RefSeq" id="WP_111744447.1">
    <property type="nucleotide sequence ID" value="NZ_CM009973.1"/>
</dbReference>
<geneLocation type="plasmid" evidence="2">
    <name>pzkmb2</name>
</geneLocation>
<reference evidence="1 2" key="1">
    <citation type="journal article" date="2018" name="Front. Microbiol.">
        <title>Description and Comparative Genomics of Macrococcus caseolyticus subsp. hominis subsp. nov., Macrococcus goetzii sp. nov., Macrococcus epidermidis sp. nov., and Macrococcus bohemicus sp. nov., Novel Macrococci From Human Clinical Material With Virulence Potential and Suspected Uptake of Foreign DNA by Natural Transformation.</title>
        <authorList>
            <person name="Maslanova I."/>
            <person name="Wertheimer Z."/>
            <person name="Sedlacek I."/>
            <person name="Svec P."/>
            <person name="Indrakova A."/>
            <person name="Kovarovic V."/>
            <person name="Schumann P."/>
            <person name="Sproer C."/>
            <person name="Kralova S."/>
            <person name="Sedo O."/>
            <person name="Kristofova L."/>
            <person name="Vrbovska V."/>
            <person name="Fuzik T."/>
            <person name="Petras P."/>
            <person name="Zdrahal Z."/>
            <person name="Ruzickova V."/>
            <person name="Doskar J."/>
            <person name="Pantucek R."/>
        </authorList>
    </citation>
    <scope>NUCLEOTIDE SEQUENCE [LARGE SCALE GENOMIC DNA]</scope>
    <source>
        <strain evidence="1 2">03/115</strain>
        <plasmid evidence="1">pZKMB2</plasmid>
    </source>
</reference>
<evidence type="ECO:0000313" key="1">
    <source>
        <dbReference type="EMBL" id="RAK47648.1"/>
    </source>
</evidence>
<dbReference type="EMBL" id="PZJG01000031">
    <property type="protein sequence ID" value="RAK47648.1"/>
    <property type="molecule type" value="Genomic_DNA"/>
</dbReference>
<keyword evidence="1" id="KW-0614">Plasmid</keyword>